<reference evidence="2 3" key="1">
    <citation type="submission" date="2024-02" db="EMBL/GenBank/DDBJ databases">
        <authorList>
            <person name="Chen Y."/>
            <person name="Shah S."/>
            <person name="Dougan E. K."/>
            <person name="Thang M."/>
            <person name="Chan C."/>
        </authorList>
    </citation>
    <scope>NUCLEOTIDE SEQUENCE [LARGE SCALE GENOMIC DNA]</scope>
</reference>
<sequence length="1035" mass="115077">MNEVPTPPEETLRLARTPAQRAATDKSPLSRRKSERKSGAGMVGPDDENAPPNMARQWSAATPTTTTTPGGDAGVLRERNNNKDGNDDDKQRRKSFLPKPPASTEIGNKQQESPRFATQSKIPRPTPTTATPMATTPDVSSQLRQITTPASNANNIKKRYETPGSVRPEHRLRPRRPSAMMANLEPSKHAHPAVVASNKSSRKHSTPQTALQASSLKTPAAPTGYAEQFRERKAKTEGAKARPAPTQPPRVKTDAPTLPIDVEKSYTTRLDRLVEWKLGKQTQGAAVDKNHATLQKKFGMSPKPKDSANPRYSRMGPSVKLRMPHVADQLDKSRFAKVIVHAIADRAVGAAQGRKLRLNQVVVAEMAPELVTNWLLDTMDEQVEQLLAPIRERMLAGNAKKHKRRSVDATVVQAHETLDSALAKARQMLEHEAEIEKISQSGSPGLDRDILVDETLLNTPQTRSTSTAGAAGITPQSARIAQLSVFDIDASPRRCIKYLSAKDTPPPPPLPPGPPPSMSAQAPRALHQRKGSHPRFPEWNEVIASINEDDKKQAERMFAQQKEQSAPSSRVFQLAFASLFVLLVVILVSVPLETNLERARRMSVFLASCTWTPEGFQLQDLLDPPHPEATNLIRSAAVTSSIPSEVEEQLFLDEDCLGQIQEIQQEQQQQLQQEQEQGEQPEATHQHHQSQGELDPRAHVKEDPEHVVELQEEEAQEEYETEISDHQDIQGFVETNDEEHPEEQQVEEFQDTDQQQQQQQQLADDEDVVLEEEEDAKGRLDLKDEIEETHSGQADQVDQSDMDTIPEEKEQVLDIESDAAKPPAEVVIDDVDESRPDEELSPLPHEQDDAEEAEEASSTEKEAVWNASITSVLFEQLQLHVIAGLAVTGWLLAGRGKPSIKVRDGFGFGASRPALRKPPLADAPWLMDHHRDSDDDDVMNFFDDYDQHDNSAAHDELLPEEHDSPDSAVSRKSVGSNGSGGLFRAVEFVPIHGTPMVQMRNVRRSRRNAEKRNNMPETPMQVPARFLQRSESFKQ</sequence>
<feature type="compositionally biased region" description="Polar residues" evidence="1">
    <location>
        <begin position="206"/>
        <end position="217"/>
    </location>
</feature>
<feature type="region of interest" description="Disordered" evidence="1">
    <location>
        <begin position="957"/>
        <end position="977"/>
    </location>
</feature>
<evidence type="ECO:0000313" key="3">
    <source>
        <dbReference type="Proteomes" id="UP001642464"/>
    </source>
</evidence>
<feature type="compositionally biased region" description="Low complexity" evidence="1">
    <location>
        <begin position="752"/>
        <end position="762"/>
    </location>
</feature>
<feature type="compositionally biased region" description="Acidic residues" evidence="1">
    <location>
        <begin position="735"/>
        <end position="751"/>
    </location>
</feature>
<accession>A0ABP0HVA9</accession>
<feature type="compositionally biased region" description="Low complexity" evidence="1">
    <location>
        <begin position="60"/>
        <end position="70"/>
    </location>
</feature>
<feature type="compositionally biased region" description="Polar residues" evidence="1">
    <location>
        <begin position="105"/>
        <end position="121"/>
    </location>
</feature>
<feature type="compositionally biased region" description="Basic and acidic residues" evidence="1">
    <location>
        <begin position="228"/>
        <end position="240"/>
    </location>
</feature>
<dbReference type="EMBL" id="CAXAMM010001960">
    <property type="protein sequence ID" value="CAK8994126.1"/>
    <property type="molecule type" value="Genomic_DNA"/>
</dbReference>
<feature type="compositionally biased region" description="Acidic residues" evidence="1">
    <location>
        <begin position="848"/>
        <end position="857"/>
    </location>
</feature>
<feature type="compositionally biased region" description="Basic and acidic residues" evidence="1">
    <location>
        <begin position="694"/>
        <end position="709"/>
    </location>
</feature>
<name>A0ABP0HVA9_9DINO</name>
<feature type="compositionally biased region" description="Low complexity" evidence="1">
    <location>
        <begin position="667"/>
        <end position="680"/>
    </location>
</feature>
<proteinExistence type="predicted"/>
<feature type="compositionally biased region" description="Acidic residues" evidence="1">
    <location>
        <begin position="710"/>
        <end position="722"/>
    </location>
</feature>
<feature type="region of interest" description="Disordered" evidence="1">
    <location>
        <begin position="500"/>
        <end position="533"/>
    </location>
</feature>
<keyword evidence="3" id="KW-1185">Reference proteome</keyword>
<feature type="compositionally biased region" description="Pro residues" evidence="1">
    <location>
        <begin position="504"/>
        <end position="517"/>
    </location>
</feature>
<feature type="region of interest" description="Disordered" evidence="1">
    <location>
        <begin position="667"/>
        <end position="861"/>
    </location>
</feature>
<evidence type="ECO:0000313" key="2">
    <source>
        <dbReference type="EMBL" id="CAK8994126.1"/>
    </source>
</evidence>
<feature type="compositionally biased region" description="Basic and acidic residues" evidence="1">
    <location>
        <begin position="75"/>
        <end position="91"/>
    </location>
</feature>
<feature type="region of interest" description="Disordered" evidence="1">
    <location>
        <begin position="1"/>
        <end position="256"/>
    </location>
</feature>
<comment type="caution">
    <text evidence="2">The sequence shown here is derived from an EMBL/GenBank/DDBJ whole genome shotgun (WGS) entry which is preliminary data.</text>
</comment>
<dbReference type="Proteomes" id="UP001642464">
    <property type="component" value="Unassembled WGS sequence"/>
</dbReference>
<gene>
    <name evidence="2" type="ORF">SCF082_LOCUS3807</name>
</gene>
<feature type="compositionally biased region" description="Polar residues" evidence="1">
    <location>
        <begin position="138"/>
        <end position="155"/>
    </location>
</feature>
<protein>
    <submittedName>
        <fullName evidence="2">Uncharacterized protein</fullName>
    </submittedName>
</protein>
<feature type="region of interest" description="Disordered" evidence="1">
    <location>
        <begin position="1003"/>
        <end position="1035"/>
    </location>
</feature>
<feature type="compositionally biased region" description="Low complexity" evidence="1">
    <location>
        <begin position="127"/>
        <end position="137"/>
    </location>
</feature>
<evidence type="ECO:0000256" key="1">
    <source>
        <dbReference type="SAM" id="MobiDB-lite"/>
    </source>
</evidence>
<organism evidence="2 3">
    <name type="scientific">Durusdinium trenchii</name>
    <dbReference type="NCBI Taxonomy" id="1381693"/>
    <lineage>
        <taxon>Eukaryota</taxon>
        <taxon>Sar</taxon>
        <taxon>Alveolata</taxon>
        <taxon>Dinophyceae</taxon>
        <taxon>Suessiales</taxon>
        <taxon>Symbiodiniaceae</taxon>
        <taxon>Durusdinium</taxon>
    </lineage>
</organism>
<feature type="compositionally biased region" description="Acidic residues" evidence="1">
    <location>
        <begin position="763"/>
        <end position="775"/>
    </location>
</feature>